<sequence>MKKFLRFAVVMTLVLGVSVYAFAHGGGSNFNQINKNNDYPQDLNLSDEQLDSINHLRDEYQDKMHDLMDDIVDKNDNSRDLYFNKNVKRNEIIEAEKEVNQLRNKMYKLMTEMQLKIRDMMSSEQLEIMEDYGMMNFGGIMGQGRGGRVRGHMGGYGMMGGYMMNGNNGMMGMVIIKIKRLLKSRF</sequence>
<dbReference type="AlphaFoldDB" id="L0K7E2"/>
<name>L0K7E2_HALHC</name>
<dbReference type="Pfam" id="PF13801">
    <property type="entry name" value="Metal_resist"/>
    <property type="match status" value="1"/>
</dbReference>
<protein>
    <recommendedName>
        <fullName evidence="5">P pilus assembly/Cpx signaling pathway, periplasmic inhibitor/zinc-resistance associated protein</fullName>
    </recommendedName>
</protein>
<keyword evidence="1" id="KW-0175">Coiled coil</keyword>
<dbReference type="HOGENOM" id="CLU_1452548_0_0_9"/>
<accession>L0K7E2</accession>
<feature type="signal peptide" evidence="2">
    <location>
        <begin position="1"/>
        <end position="23"/>
    </location>
</feature>
<evidence type="ECO:0000313" key="3">
    <source>
        <dbReference type="EMBL" id="AGB40460.1"/>
    </source>
</evidence>
<evidence type="ECO:0000256" key="2">
    <source>
        <dbReference type="SAM" id="SignalP"/>
    </source>
</evidence>
<feature type="chain" id="PRO_5003944392" description="P pilus assembly/Cpx signaling pathway, periplasmic inhibitor/zinc-resistance associated protein" evidence="2">
    <location>
        <begin position="24"/>
        <end position="186"/>
    </location>
</feature>
<reference evidence="4" key="1">
    <citation type="submission" date="2012-02" db="EMBL/GenBank/DDBJ databases">
        <title>The complete genome of Halobacteroides halobius DSM 5150.</title>
        <authorList>
            <person name="Lucas S."/>
            <person name="Copeland A."/>
            <person name="Lapidus A."/>
            <person name="Glavina del Rio T."/>
            <person name="Dalin E."/>
            <person name="Tice H."/>
            <person name="Bruce D."/>
            <person name="Goodwin L."/>
            <person name="Pitluck S."/>
            <person name="Peters L."/>
            <person name="Mikhailova N."/>
            <person name="Gu W."/>
            <person name="Kyrpides N."/>
            <person name="Mavromatis K."/>
            <person name="Ivanova N."/>
            <person name="Brettin T."/>
            <person name="Detter J.C."/>
            <person name="Han C."/>
            <person name="Larimer F."/>
            <person name="Land M."/>
            <person name="Hauser L."/>
            <person name="Markowitz V."/>
            <person name="Cheng J.-F."/>
            <person name="Hugenholtz P."/>
            <person name="Woyke T."/>
            <person name="Wu D."/>
            <person name="Tindall B."/>
            <person name="Pomrenke H."/>
            <person name="Brambilla E."/>
            <person name="Klenk H.-P."/>
            <person name="Eisen J.A."/>
        </authorList>
    </citation>
    <scope>NUCLEOTIDE SEQUENCE [LARGE SCALE GENOMIC DNA]</scope>
    <source>
        <strain evidence="4">ATCC 35273 / DSM 5150 / MD-1</strain>
    </source>
</reference>
<dbReference type="Proteomes" id="UP000010880">
    <property type="component" value="Chromosome"/>
</dbReference>
<keyword evidence="4" id="KW-1185">Reference proteome</keyword>
<dbReference type="eggNOG" id="COG3678">
    <property type="taxonomic scope" value="Bacteria"/>
</dbReference>
<dbReference type="OrthoDB" id="2112954at2"/>
<dbReference type="KEGG" id="hhl:Halha_0484"/>
<evidence type="ECO:0008006" key="5">
    <source>
        <dbReference type="Google" id="ProtNLM"/>
    </source>
</evidence>
<organism evidence="3 4">
    <name type="scientific">Halobacteroides halobius (strain ATCC 35273 / DSM 5150 / MD-1)</name>
    <dbReference type="NCBI Taxonomy" id="748449"/>
    <lineage>
        <taxon>Bacteria</taxon>
        <taxon>Bacillati</taxon>
        <taxon>Bacillota</taxon>
        <taxon>Clostridia</taxon>
        <taxon>Halanaerobiales</taxon>
        <taxon>Halobacteroidaceae</taxon>
        <taxon>Halobacteroides</taxon>
    </lineage>
</organism>
<dbReference type="PATRIC" id="fig|748449.3.peg.448"/>
<dbReference type="RefSeq" id="WP_015326186.1">
    <property type="nucleotide sequence ID" value="NC_019978.1"/>
</dbReference>
<evidence type="ECO:0000313" key="4">
    <source>
        <dbReference type="Proteomes" id="UP000010880"/>
    </source>
</evidence>
<dbReference type="Gene3D" id="1.20.120.1490">
    <property type="match status" value="1"/>
</dbReference>
<feature type="coiled-coil region" evidence="1">
    <location>
        <begin position="50"/>
        <end position="112"/>
    </location>
</feature>
<evidence type="ECO:0000256" key="1">
    <source>
        <dbReference type="SAM" id="Coils"/>
    </source>
</evidence>
<keyword evidence="2" id="KW-0732">Signal</keyword>
<dbReference type="EMBL" id="CP003359">
    <property type="protein sequence ID" value="AGB40460.1"/>
    <property type="molecule type" value="Genomic_DNA"/>
</dbReference>
<proteinExistence type="predicted"/>
<gene>
    <name evidence="3" type="ordered locus">Halha_0484</name>
</gene>
<dbReference type="InterPro" id="IPR025961">
    <property type="entry name" value="Metal_resist"/>
</dbReference>